<dbReference type="EMBL" id="ML975159">
    <property type="protein sequence ID" value="KAF1812008.1"/>
    <property type="molecule type" value="Genomic_DNA"/>
</dbReference>
<dbReference type="PANTHER" id="PTHR28023:SF1">
    <property type="entry name" value="UPF0357 PROTEIN YCL012C"/>
    <property type="match status" value="1"/>
</dbReference>
<evidence type="ECO:0000256" key="1">
    <source>
        <dbReference type="ARBA" id="ARBA00008325"/>
    </source>
</evidence>
<dbReference type="AlphaFoldDB" id="A0A6G1G1W4"/>
<reference evidence="3 5" key="1">
    <citation type="submission" date="2020-01" db="EMBL/GenBank/DDBJ databases">
        <authorList>
            <consortium name="DOE Joint Genome Institute"/>
            <person name="Haridas S."/>
            <person name="Albert R."/>
            <person name="Binder M."/>
            <person name="Bloem J."/>
            <person name="Labutti K."/>
            <person name="Salamov A."/>
            <person name="Andreopoulos B."/>
            <person name="Baker S.E."/>
            <person name="Barry K."/>
            <person name="Bills G."/>
            <person name="Bluhm B.H."/>
            <person name="Cannon C."/>
            <person name="Castanera R."/>
            <person name="Culley D.E."/>
            <person name="Daum C."/>
            <person name="Ezra D."/>
            <person name="Gonzalez J.B."/>
            <person name="Henrissat B."/>
            <person name="Kuo A."/>
            <person name="Liang C."/>
            <person name="Lipzen A."/>
            <person name="Lutzoni F."/>
            <person name="Magnuson J."/>
            <person name="Mondo S."/>
            <person name="Nolan M."/>
            <person name="Ohm R."/>
            <person name="Pangilinan J."/>
            <person name="Park H.-J."/>
            <person name="Ramirez L."/>
            <person name="Alfaro M."/>
            <person name="Sun H."/>
            <person name="Tritt A."/>
            <person name="Yoshinaga Y."/>
            <person name="Zwiers L.-H."/>
            <person name="Turgeon B.G."/>
            <person name="Goodwin S.B."/>
            <person name="Spatafora J.W."/>
            <person name="Crous P.W."/>
            <person name="Grigoriev I.V."/>
        </authorList>
    </citation>
    <scope>NUCLEOTIDE SEQUENCE</scope>
    <source>
        <strain evidence="3 5">CBS 781.70</strain>
    </source>
</reference>
<gene>
    <name evidence="3 5" type="ORF">P152DRAFT_458961</name>
</gene>
<dbReference type="OrthoDB" id="447314at2759"/>
<proteinExistence type="inferred from homology"/>
<evidence type="ECO:0000313" key="4">
    <source>
        <dbReference type="Proteomes" id="UP000504638"/>
    </source>
</evidence>
<name>A0A6G1G1W4_9PEZI</name>
<dbReference type="RefSeq" id="XP_033533639.1">
    <property type="nucleotide sequence ID" value="XM_033679581.1"/>
</dbReference>
<evidence type="ECO:0000313" key="3">
    <source>
        <dbReference type="EMBL" id="KAF1812008.1"/>
    </source>
</evidence>
<protein>
    <submittedName>
        <fullName evidence="3 5">Uncharacterized protein</fullName>
    </submittedName>
</protein>
<organism evidence="3">
    <name type="scientific">Eremomyces bilateralis CBS 781.70</name>
    <dbReference type="NCBI Taxonomy" id="1392243"/>
    <lineage>
        <taxon>Eukaryota</taxon>
        <taxon>Fungi</taxon>
        <taxon>Dikarya</taxon>
        <taxon>Ascomycota</taxon>
        <taxon>Pezizomycotina</taxon>
        <taxon>Dothideomycetes</taxon>
        <taxon>Dothideomycetes incertae sedis</taxon>
        <taxon>Eremomycetales</taxon>
        <taxon>Eremomycetaceae</taxon>
        <taxon>Eremomyces</taxon>
    </lineage>
</organism>
<evidence type="ECO:0000313" key="5">
    <source>
        <dbReference type="RefSeq" id="XP_033533639.1"/>
    </source>
</evidence>
<dbReference type="GeneID" id="54420151"/>
<sequence>MAYLLYTIAFFTLVCGTALYLTRARWLPLLPTTSHLYTQLPSSFRSDVEAGLHSTNFDLATNIESGDGRSGLDEEGKRAVQKIMRKQKVGFDEARRIFMEQRFKKGGINPDGTPRDPKFVSFS</sequence>
<dbReference type="PANTHER" id="PTHR28023">
    <property type="entry name" value="UPF0357 PROTEIN YCL012C"/>
    <property type="match status" value="1"/>
</dbReference>
<reference evidence="5" key="3">
    <citation type="submission" date="2025-04" db="UniProtKB">
        <authorList>
            <consortium name="RefSeq"/>
        </authorList>
    </citation>
    <scope>IDENTIFICATION</scope>
    <source>
        <strain evidence="5">CBS 781.70</strain>
    </source>
</reference>
<keyword evidence="4" id="KW-1185">Reference proteome</keyword>
<reference evidence="5" key="2">
    <citation type="submission" date="2020-04" db="EMBL/GenBank/DDBJ databases">
        <authorList>
            <consortium name="NCBI Genome Project"/>
        </authorList>
    </citation>
    <scope>NUCLEOTIDE SEQUENCE</scope>
    <source>
        <strain evidence="5">CBS 781.70</strain>
    </source>
</reference>
<keyword evidence="2" id="KW-0732">Signal</keyword>
<evidence type="ECO:0000256" key="2">
    <source>
        <dbReference type="ARBA" id="ARBA00022729"/>
    </source>
</evidence>
<dbReference type="Proteomes" id="UP000504638">
    <property type="component" value="Unplaced"/>
</dbReference>
<comment type="similarity">
    <text evidence="1">Belongs to the UPF0357 family.</text>
</comment>
<dbReference type="Pfam" id="PF09435">
    <property type="entry name" value="DUF2015"/>
    <property type="match status" value="1"/>
</dbReference>
<accession>A0A6G1G1W4</accession>
<dbReference type="InterPro" id="IPR018559">
    <property type="entry name" value="DUF2015"/>
</dbReference>